<comment type="similarity">
    <text evidence="2">Belongs to the autoinducer-2 exporter (AI-2E) (TC 2.A.86) family.</text>
</comment>
<comment type="caution">
    <text evidence="9">The sequence shown here is derived from an EMBL/GenBank/DDBJ whole genome shotgun (WGS) entry which is preliminary data.</text>
</comment>
<feature type="transmembrane region" description="Helical" evidence="8">
    <location>
        <begin position="9"/>
        <end position="32"/>
    </location>
</feature>
<accession>A0A940P3F4</accession>
<keyword evidence="5 8" id="KW-0812">Transmembrane</keyword>
<dbReference type="InterPro" id="IPR002549">
    <property type="entry name" value="AI-2E-like"/>
</dbReference>
<feature type="transmembrane region" description="Helical" evidence="8">
    <location>
        <begin position="163"/>
        <end position="185"/>
    </location>
</feature>
<keyword evidence="4" id="KW-1003">Cell membrane</keyword>
<proteinExistence type="inferred from homology"/>
<dbReference type="GO" id="GO:0005886">
    <property type="term" value="C:plasma membrane"/>
    <property type="evidence" value="ECO:0007669"/>
    <property type="project" value="UniProtKB-SubCell"/>
</dbReference>
<keyword evidence="7 8" id="KW-0472">Membrane</keyword>
<organism evidence="9 10">
    <name type="scientific">Vagococcus allomyrinae</name>
    <dbReference type="NCBI Taxonomy" id="2794353"/>
    <lineage>
        <taxon>Bacteria</taxon>
        <taxon>Bacillati</taxon>
        <taxon>Bacillota</taxon>
        <taxon>Bacilli</taxon>
        <taxon>Lactobacillales</taxon>
        <taxon>Enterococcaceae</taxon>
        <taxon>Vagococcus</taxon>
    </lineage>
</organism>
<evidence type="ECO:0000256" key="6">
    <source>
        <dbReference type="ARBA" id="ARBA00022989"/>
    </source>
</evidence>
<protein>
    <submittedName>
        <fullName evidence="9">AI-2E family transporter</fullName>
    </submittedName>
</protein>
<dbReference type="EMBL" id="JAEEGA010000002">
    <property type="protein sequence ID" value="MBP1040310.1"/>
    <property type="molecule type" value="Genomic_DNA"/>
</dbReference>
<sequence>MGKFKESKLFFWSVELLVLFTLVLVASHTLFVFKPLQVMIQTLFAPFLISFFLFYLLKPLVEYIHKKLKWKRTTAVLIVFLLLILSVVVIVGTIIPGLISQITELIKNIPGFLQDLGKWLEENSTKFMINKEEIETFMASTDMSISSISKNILTSISTGALSFIGNIVNVLVVAFTVPMVLFYLLKDSGKMVQKVTKAMPLDHQEEVAGLIKKMNQTISSYISGQAIECLFVAIGTFIGYLIIGVDYALLFGFLAGATNIIPYIGPYIGLAPVIFVTAFDSPLTALLACVVVLVVQQVDSNLVYPNIMGKSLDVHPLTIFVILLVAGNLAGLLGMILGVPVYAVTKVIIMYILDIRQLNKQKQEFPTEMKEEKK</sequence>
<feature type="transmembrane region" description="Helical" evidence="8">
    <location>
        <begin position="267"/>
        <end position="295"/>
    </location>
</feature>
<keyword evidence="10" id="KW-1185">Reference proteome</keyword>
<evidence type="ECO:0000256" key="3">
    <source>
        <dbReference type="ARBA" id="ARBA00022448"/>
    </source>
</evidence>
<dbReference type="RefSeq" id="WP_209525202.1">
    <property type="nucleotide sequence ID" value="NZ_JAEEGA010000002.1"/>
</dbReference>
<feature type="transmembrane region" description="Helical" evidence="8">
    <location>
        <begin position="77"/>
        <end position="99"/>
    </location>
</feature>
<feature type="transmembrane region" description="Helical" evidence="8">
    <location>
        <begin position="229"/>
        <end position="255"/>
    </location>
</feature>
<evidence type="ECO:0000256" key="4">
    <source>
        <dbReference type="ARBA" id="ARBA00022475"/>
    </source>
</evidence>
<evidence type="ECO:0000256" key="8">
    <source>
        <dbReference type="SAM" id="Phobius"/>
    </source>
</evidence>
<dbReference type="Proteomes" id="UP000674938">
    <property type="component" value="Unassembled WGS sequence"/>
</dbReference>
<comment type="subcellular location">
    <subcellularLocation>
        <location evidence="1">Cell membrane</location>
        <topology evidence="1">Multi-pass membrane protein</topology>
    </subcellularLocation>
</comment>
<evidence type="ECO:0000256" key="2">
    <source>
        <dbReference type="ARBA" id="ARBA00009773"/>
    </source>
</evidence>
<evidence type="ECO:0000313" key="9">
    <source>
        <dbReference type="EMBL" id="MBP1040310.1"/>
    </source>
</evidence>
<evidence type="ECO:0000256" key="1">
    <source>
        <dbReference type="ARBA" id="ARBA00004651"/>
    </source>
</evidence>
<dbReference type="GO" id="GO:0055085">
    <property type="term" value="P:transmembrane transport"/>
    <property type="evidence" value="ECO:0007669"/>
    <property type="project" value="TreeGrafter"/>
</dbReference>
<dbReference type="PANTHER" id="PTHR21716:SF53">
    <property type="entry name" value="PERMEASE PERM-RELATED"/>
    <property type="match status" value="1"/>
</dbReference>
<feature type="transmembrane region" description="Helical" evidence="8">
    <location>
        <begin position="38"/>
        <end position="57"/>
    </location>
</feature>
<dbReference type="Pfam" id="PF01594">
    <property type="entry name" value="AI-2E_transport"/>
    <property type="match status" value="1"/>
</dbReference>
<evidence type="ECO:0000313" key="10">
    <source>
        <dbReference type="Proteomes" id="UP000674938"/>
    </source>
</evidence>
<keyword evidence="3" id="KW-0813">Transport</keyword>
<evidence type="ECO:0000256" key="7">
    <source>
        <dbReference type="ARBA" id="ARBA00023136"/>
    </source>
</evidence>
<dbReference type="PANTHER" id="PTHR21716">
    <property type="entry name" value="TRANSMEMBRANE PROTEIN"/>
    <property type="match status" value="1"/>
</dbReference>
<gene>
    <name evidence="9" type="ORF">I6N95_04710</name>
</gene>
<reference evidence="9" key="1">
    <citation type="submission" date="2020-12" db="EMBL/GenBank/DDBJ databases">
        <title>Vagococcus allomyrinae sp. nov. and Enterococcus lavae sp. nov., isolated from the larvae of Allomyrina dichotoma.</title>
        <authorList>
            <person name="Lee S.D."/>
        </authorList>
    </citation>
    <scope>NUCLEOTIDE SEQUENCE</scope>
    <source>
        <strain evidence="9">BWB3-3</strain>
    </source>
</reference>
<dbReference type="AlphaFoldDB" id="A0A940P3F4"/>
<name>A0A940P3F4_9ENTE</name>
<keyword evidence="6 8" id="KW-1133">Transmembrane helix</keyword>
<evidence type="ECO:0000256" key="5">
    <source>
        <dbReference type="ARBA" id="ARBA00022692"/>
    </source>
</evidence>